<dbReference type="Proteomes" id="UP000656813">
    <property type="component" value="Unassembled WGS sequence"/>
</dbReference>
<dbReference type="GO" id="GO:0019698">
    <property type="term" value="P:D-galacturonate catabolic process"/>
    <property type="evidence" value="ECO:0007669"/>
    <property type="project" value="TreeGrafter"/>
</dbReference>
<gene>
    <name evidence="7 8" type="primary">uxaC</name>
    <name evidence="8" type="ORF">GCM10007096_21930</name>
</gene>
<reference evidence="8" key="1">
    <citation type="journal article" date="2014" name="Int. J. Syst. Evol. Microbiol.">
        <title>Complete genome sequence of Corynebacterium casei LMG S-19264T (=DSM 44701T), isolated from a smear-ripened cheese.</title>
        <authorList>
            <consortium name="US DOE Joint Genome Institute (JGI-PGF)"/>
            <person name="Walter F."/>
            <person name="Albersmeier A."/>
            <person name="Kalinowski J."/>
            <person name="Ruckert C."/>
        </authorList>
    </citation>
    <scope>NUCLEOTIDE SEQUENCE</scope>
    <source>
        <strain evidence="8">CGMCC 1.12777</strain>
    </source>
</reference>
<dbReference type="GO" id="GO:0008880">
    <property type="term" value="F:glucuronate isomerase activity"/>
    <property type="evidence" value="ECO:0007669"/>
    <property type="project" value="UniProtKB-UniRule"/>
</dbReference>
<dbReference type="InterPro" id="IPR003766">
    <property type="entry name" value="Uronate_isomerase"/>
</dbReference>
<evidence type="ECO:0000256" key="7">
    <source>
        <dbReference type="HAMAP-Rule" id="MF_00675"/>
    </source>
</evidence>
<keyword evidence="6 7" id="KW-0413">Isomerase</keyword>
<evidence type="ECO:0000256" key="2">
    <source>
        <dbReference type="ARBA" id="ARBA00004892"/>
    </source>
</evidence>
<comment type="pathway">
    <text evidence="2 7">Carbohydrate metabolism; pentose and glucuronate interconversion.</text>
</comment>
<proteinExistence type="inferred from homology"/>
<sequence length="472" mass="54554">MKAFMDENFLLNSETAKQLFHQYAADLPIVDYHCHLSPQEIYENRSYKNMTELWLAGDHYKWRAMRANGIDEHYITGEADDYEKFEKWAETVEKLIGNPLYHWTHMELRQYFGVYHILKKDTAKEIWETCNEKLQTQEFTARGFITRSNVEIICTTDDPLDDLNAHELLKKEKDFSTKVLPTFRPDKVLSIQEEAWSSYIDALGQVTGQTIRTFSELVLALEKRVHFFNEVGCRLSDHSLEPVVYEDATLEELDQIVRKALNRETVSEKEFRQFTSCLLVSLGQLYSEHDWVMQLHIGALRNVNSRLFQSIGANVGGDSMRDDPVALPLARLLDAMDQSGQLPKTILYGLNPRDNEMLAAMAGNFQEGGTIAKMQFGTAWWFNDHREGMISQMKALSNIGLLSRFIGMLTDSRSFLSYSRHEYFRRILCQLIGEWVENGEYPNDIEGLGKIVQDISYYNAVAYLKLNENANL</sequence>
<dbReference type="EMBL" id="BMFV01000015">
    <property type="protein sequence ID" value="GGH82481.1"/>
    <property type="molecule type" value="Genomic_DNA"/>
</dbReference>
<comment type="catalytic activity">
    <reaction evidence="7">
        <text>aldehydo-D-galacturonate = keto-D-tagaturonate</text>
        <dbReference type="Rhea" id="RHEA:27702"/>
        <dbReference type="ChEBI" id="CHEBI:12952"/>
        <dbReference type="ChEBI" id="CHEBI:17886"/>
    </reaction>
</comment>
<dbReference type="InterPro" id="IPR032466">
    <property type="entry name" value="Metal_Hydrolase"/>
</dbReference>
<dbReference type="HAMAP" id="MF_00675">
    <property type="entry name" value="UxaC"/>
    <property type="match status" value="1"/>
</dbReference>
<dbReference type="Gene3D" id="1.10.2020.10">
    <property type="entry name" value="uronate isomerase, domain 2, chain A"/>
    <property type="match status" value="1"/>
</dbReference>
<dbReference type="GO" id="GO:0042840">
    <property type="term" value="P:D-glucuronate catabolic process"/>
    <property type="evidence" value="ECO:0007669"/>
    <property type="project" value="TreeGrafter"/>
</dbReference>
<evidence type="ECO:0000313" key="9">
    <source>
        <dbReference type="Proteomes" id="UP000656813"/>
    </source>
</evidence>
<evidence type="ECO:0000256" key="3">
    <source>
        <dbReference type="ARBA" id="ARBA00008397"/>
    </source>
</evidence>
<dbReference type="Gene3D" id="3.20.20.140">
    <property type="entry name" value="Metal-dependent hydrolases"/>
    <property type="match status" value="1"/>
</dbReference>
<evidence type="ECO:0000256" key="6">
    <source>
        <dbReference type="ARBA" id="ARBA00023235"/>
    </source>
</evidence>
<dbReference type="PANTHER" id="PTHR30068">
    <property type="entry name" value="URONATE ISOMERASE"/>
    <property type="match status" value="1"/>
</dbReference>
<dbReference type="RefSeq" id="WP_188497445.1">
    <property type="nucleotide sequence ID" value="NZ_BMFV01000015.1"/>
</dbReference>
<dbReference type="Pfam" id="PF02614">
    <property type="entry name" value="UxaC"/>
    <property type="match status" value="1"/>
</dbReference>
<accession>A0A8J3EMA7</accession>
<protein>
    <recommendedName>
        <fullName evidence="5 7">Uronate isomerase</fullName>
        <ecNumber evidence="4 7">5.3.1.12</ecNumber>
    </recommendedName>
    <alternativeName>
        <fullName evidence="7">Glucuronate isomerase</fullName>
    </alternativeName>
    <alternativeName>
        <fullName evidence="7">Uronic isomerase</fullName>
    </alternativeName>
</protein>
<evidence type="ECO:0000313" key="8">
    <source>
        <dbReference type="EMBL" id="GGH82481.1"/>
    </source>
</evidence>
<keyword evidence="9" id="KW-1185">Reference proteome</keyword>
<comment type="similarity">
    <text evidence="3 7">Belongs to the metallo-dependent hydrolases superfamily. Uronate isomerase family.</text>
</comment>
<evidence type="ECO:0000256" key="5">
    <source>
        <dbReference type="ARBA" id="ARBA00020555"/>
    </source>
</evidence>
<reference evidence="8" key="2">
    <citation type="submission" date="2020-09" db="EMBL/GenBank/DDBJ databases">
        <authorList>
            <person name="Sun Q."/>
            <person name="Zhou Y."/>
        </authorList>
    </citation>
    <scope>NUCLEOTIDE SEQUENCE</scope>
    <source>
        <strain evidence="8">CGMCC 1.12777</strain>
    </source>
</reference>
<name>A0A8J3EMA7_9BACL</name>
<dbReference type="PANTHER" id="PTHR30068:SF4">
    <property type="entry name" value="URONATE ISOMERASE"/>
    <property type="match status" value="1"/>
</dbReference>
<dbReference type="AlphaFoldDB" id="A0A8J3EMA7"/>
<dbReference type="EC" id="5.3.1.12" evidence="4 7"/>
<evidence type="ECO:0000256" key="1">
    <source>
        <dbReference type="ARBA" id="ARBA00001165"/>
    </source>
</evidence>
<comment type="catalytic activity">
    <reaction evidence="1 7">
        <text>D-glucuronate = D-fructuronate</text>
        <dbReference type="Rhea" id="RHEA:13049"/>
        <dbReference type="ChEBI" id="CHEBI:58720"/>
        <dbReference type="ChEBI" id="CHEBI:59863"/>
        <dbReference type="EC" id="5.3.1.12"/>
    </reaction>
</comment>
<organism evidence="8 9">
    <name type="scientific">Pullulanibacillus pueri</name>
    <dbReference type="NCBI Taxonomy" id="1437324"/>
    <lineage>
        <taxon>Bacteria</taxon>
        <taxon>Bacillati</taxon>
        <taxon>Bacillota</taxon>
        <taxon>Bacilli</taxon>
        <taxon>Bacillales</taxon>
        <taxon>Sporolactobacillaceae</taxon>
        <taxon>Pullulanibacillus</taxon>
    </lineage>
</organism>
<dbReference type="SUPFAM" id="SSF51556">
    <property type="entry name" value="Metallo-dependent hydrolases"/>
    <property type="match status" value="1"/>
</dbReference>
<evidence type="ECO:0000256" key="4">
    <source>
        <dbReference type="ARBA" id="ARBA00012546"/>
    </source>
</evidence>
<dbReference type="NCBIfam" id="NF002794">
    <property type="entry name" value="PRK02925.1"/>
    <property type="match status" value="1"/>
</dbReference>
<dbReference type="UniPathway" id="UPA00246"/>
<comment type="caution">
    <text evidence="8">The sequence shown here is derived from an EMBL/GenBank/DDBJ whole genome shotgun (WGS) entry which is preliminary data.</text>
</comment>